<feature type="transmembrane region" description="Helical" evidence="14">
    <location>
        <begin position="12"/>
        <end position="31"/>
    </location>
</feature>
<dbReference type="AlphaFoldDB" id="A0A370PY75"/>
<evidence type="ECO:0000256" key="5">
    <source>
        <dbReference type="ARBA" id="ARBA00022692"/>
    </source>
</evidence>
<dbReference type="InterPro" id="IPR013083">
    <property type="entry name" value="Znf_RING/FYVE/PHD"/>
</dbReference>
<evidence type="ECO:0000256" key="6">
    <source>
        <dbReference type="ARBA" id="ARBA00022723"/>
    </source>
</evidence>
<dbReference type="EMBL" id="KZ851845">
    <property type="protein sequence ID" value="RDK47149.1"/>
    <property type="molecule type" value="Genomic_DNA"/>
</dbReference>
<accession>A0A370PY75</accession>
<evidence type="ECO:0000256" key="4">
    <source>
        <dbReference type="ARBA" id="ARBA00022679"/>
    </source>
</evidence>
<sequence length="230" mass="26486">MVQVSSLALVGYLAPVLVTFLLFVTWLILGARRRRRRHRRYGPQHPYPDAEMAAPEGHTRIVISQQLIEELYPQLRYKDWFKENHIQQQQQHLSSGAISRARSTSGNNSGESPDKSNINTSQDRDKDMEDIDTDTDRDNHRTCAICMDEFADDDEIRSLPCRHIFHMVCLDPWVTKRNAFCPLCKMSLCGMKRGNESAGDRRSWPWRRESQRASARVVSVPEAAVIRGSF</sequence>
<proteinExistence type="predicted"/>
<evidence type="ECO:0000256" key="7">
    <source>
        <dbReference type="ARBA" id="ARBA00022771"/>
    </source>
</evidence>
<dbReference type="Proteomes" id="UP000254937">
    <property type="component" value="Unassembled WGS sequence"/>
</dbReference>
<reference evidence="16 17" key="1">
    <citation type="submission" date="2018-07" db="EMBL/GenBank/DDBJ databases">
        <title>Section-level genome sequencing of Aspergillus section Nigri to investigate inter- and intra-species variation.</title>
        <authorList>
            <consortium name="DOE Joint Genome Institute"/>
            <person name="Vesth T.C."/>
            <person name="Nybo J.L."/>
            <person name="Theobald S."/>
            <person name="Frisvad J.C."/>
            <person name="Larsen T.O."/>
            <person name="Nielsen K.F."/>
            <person name="Hoof J.B."/>
            <person name="Brandl J."/>
            <person name="Salamov A."/>
            <person name="Riley R."/>
            <person name="Gladden J.M."/>
            <person name="Phatale P."/>
            <person name="Nielsen M.T."/>
            <person name="Lyhne E.K."/>
            <person name="Kogle M.E."/>
            <person name="Strasser K."/>
            <person name="McDonnell E."/>
            <person name="Barry K."/>
            <person name="Clum A."/>
            <person name="Chen C."/>
            <person name="Nolan M."/>
            <person name="Sandor L."/>
            <person name="Kuo A."/>
            <person name="Lipzen A."/>
            <person name="Hainaut M."/>
            <person name="Drula E."/>
            <person name="Tsang A."/>
            <person name="Magnuson J.K."/>
            <person name="Henrissat B."/>
            <person name="Wiebenga A."/>
            <person name="Simmons B.A."/>
            <person name="Makela M.R."/>
            <person name="De vries R.P."/>
            <person name="Grigoriev I.V."/>
            <person name="Mortensen U.H."/>
            <person name="Baker S.E."/>
            <person name="Andersen M.R."/>
        </authorList>
    </citation>
    <scope>NUCLEOTIDE SEQUENCE [LARGE SCALE GENOMIC DNA]</scope>
    <source>
        <strain evidence="16 17">ATCC 13157</strain>
    </source>
</reference>
<dbReference type="GO" id="GO:0016020">
    <property type="term" value="C:membrane"/>
    <property type="evidence" value="ECO:0007669"/>
    <property type="project" value="UniProtKB-SubCell"/>
</dbReference>
<name>A0A370PY75_ASPPH</name>
<dbReference type="PANTHER" id="PTHR45977">
    <property type="entry name" value="TARGET OF ERK KINASE MPK-1"/>
    <property type="match status" value="1"/>
</dbReference>
<keyword evidence="4" id="KW-0808">Transferase</keyword>
<keyword evidence="17" id="KW-1185">Reference proteome</keyword>
<dbReference type="SMART" id="SM00744">
    <property type="entry name" value="RINGv"/>
    <property type="match status" value="1"/>
</dbReference>
<organism evidence="16 17">
    <name type="scientific">Aspergillus phoenicis ATCC 13157</name>
    <dbReference type="NCBI Taxonomy" id="1353007"/>
    <lineage>
        <taxon>Eukaryota</taxon>
        <taxon>Fungi</taxon>
        <taxon>Dikarya</taxon>
        <taxon>Ascomycota</taxon>
        <taxon>Pezizomycotina</taxon>
        <taxon>Eurotiomycetes</taxon>
        <taxon>Eurotiomycetidae</taxon>
        <taxon>Eurotiales</taxon>
        <taxon>Aspergillaceae</taxon>
        <taxon>Aspergillus</taxon>
    </lineage>
</organism>
<evidence type="ECO:0000313" key="17">
    <source>
        <dbReference type="Proteomes" id="UP000254937"/>
    </source>
</evidence>
<evidence type="ECO:0000256" key="10">
    <source>
        <dbReference type="ARBA" id="ARBA00022989"/>
    </source>
</evidence>
<dbReference type="CDD" id="cd16454">
    <property type="entry name" value="RING-H2_PA-TM-RING"/>
    <property type="match status" value="1"/>
</dbReference>
<evidence type="ECO:0000256" key="12">
    <source>
        <dbReference type="PROSITE-ProRule" id="PRU00175"/>
    </source>
</evidence>
<evidence type="ECO:0000256" key="11">
    <source>
        <dbReference type="ARBA" id="ARBA00023136"/>
    </source>
</evidence>
<dbReference type="FunFam" id="3.30.40.10:FF:000388">
    <property type="entry name" value="Putative RING zinc finger domain superfamily protein"/>
    <property type="match status" value="1"/>
</dbReference>
<dbReference type="GO" id="GO:0006511">
    <property type="term" value="P:ubiquitin-dependent protein catabolic process"/>
    <property type="evidence" value="ECO:0007669"/>
    <property type="project" value="TreeGrafter"/>
</dbReference>
<dbReference type="SMART" id="SM00184">
    <property type="entry name" value="RING"/>
    <property type="match status" value="1"/>
</dbReference>
<dbReference type="Pfam" id="PF13639">
    <property type="entry name" value="zf-RING_2"/>
    <property type="match status" value="1"/>
</dbReference>
<dbReference type="Gene3D" id="3.30.40.10">
    <property type="entry name" value="Zinc/RING finger domain, C3HC4 (zinc finger)"/>
    <property type="match status" value="1"/>
</dbReference>
<dbReference type="PANTHER" id="PTHR45977:SF4">
    <property type="entry name" value="RING-TYPE DOMAIN-CONTAINING PROTEIN"/>
    <property type="match status" value="1"/>
</dbReference>
<evidence type="ECO:0000256" key="13">
    <source>
        <dbReference type="SAM" id="MobiDB-lite"/>
    </source>
</evidence>
<keyword evidence="7 12" id="KW-0863">Zinc-finger</keyword>
<evidence type="ECO:0000259" key="15">
    <source>
        <dbReference type="PROSITE" id="PS50089"/>
    </source>
</evidence>
<keyword evidence="9" id="KW-0862">Zinc</keyword>
<dbReference type="GO" id="GO:0008270">
    <property type="term" value="F:zinc ion binding"/>
    <property type="evidence" value="ECO:0007669"/>
    <property type="project" value="UniProtKB-KW"/>
</dbReference>
<evidence type="ECO:0000256" key="2">
    <source>
        <dbReference type="ARBA" id="ARBA00004141"/>
    </source>
</evidence>
<dbReference type="InterPro" id="IPR001841">
    <property type="entry name" value="Znf_RING"/>
</dbReference>
<evidence type="ECO:0000256" key="14">
    <source>
        <dbReference type="SAM" id="Phobius"/>
    </source>
</evidence>
<comment type="subcellular location">
    <subcellularLocation>
        <location evidence="2">Membrane</location>
        <topology evidence="2">Multi-pass membrane protein</topology>
    </subcellularLocation>
</comment>
<feature type="compositionally biased region" description="Polar residues" evidence="13">
    <location>
        <begin position="92"/>
        <end position="121"/>
    </location>
</feature>
<dbReference type="GO" id="GO:0061630">
    <property type="term" value="F:ubiquitin protein ligase activity"/>
    <property type="evidence" value="ECO:0007669"/>
    <property type="project" value="UniProtKB-EC"/>
</dbReference>
<evidence type="ECO:0000256" key="9">
    <source>
        <dbReference type="ARBA" id="ARBA00022833"/>
    </source>
</evidence>
<dbReference type="PROSITE" id="PS50089">
    <property type="entry name" value="ZF_RING_2"/>
    <property type="match status" value="1"/>
</dbReference>
<dbReference type="GO" id="GO:0016567">
    <property type="term" value="P:protein ubiquitination"/>
    <property type="evidence" value="ECO:0007669"/>
    <property type="project" value="TreeGrafter"/>
</dbReference>
<dbReference type="SUPFAM" id="SSF57850">
    <property type="entry name" value="RING/U-box"/>
    <property type="match status" value="1"/>
</dbReference>
<evidence type="ECO:0000256" key="1">
    <source>
        <dbReference type="ARBA" id="ARBA00000900"/>
    </source>
</evidence>
<keyword evidence="11 14" id="KW-0472">Membrane</keyword>
<keyword evidence="6" id="KW-0479">Metal-binding</keyword>
<evidence type="ECO:0000256" key="3">
    <source>
        <dbReference type="ARBA" id="ARBA00012483"/>
    </source>
</evidence>
<dbReference type="InterPro" id="IPR011016">
    <property type="entry name" value="Znf_RING-CH"/>
</dbReference>
<protein>
    <recommendedName>
        <fullName evidence="3">RING-type E3 ubiquitin transferase</fullName>
        <ecNumber evidence="3">2.3.2.27</ecNumber>
    </recommendedName>
</protein>
<dbReference type="EC" id="2.3.2.27" evidence="3"/>
<gene>
    <name evidence="16" type="ORF">M752DRAFT_70548</name>
</gene>
<feature type="domain" description="RING-type" evidence="15">
    <location>
        <begin position="143"/>
        <end position="185"/>
    </location>
</feature>
<comment type="catalytic activity">
    <reaction evidence="1">
        <text>S-ubiquitinyl-[E2 ubiquitin-conjugating enzyme]-L-cysteine + [acceptor protein]-L-lysine = [E2 ubiquitin-conjugating enzyme]-L-cysteine + N(6)-ubiquitinyl-[acceptor protein]-L-lysine.</text>
        <dbReference type="EC" id="2.3.2.27"/>
    </reaction>
</comment>
<evidence type="ECO:0000256" key="8">
    <source>
        <dbReference type="ARBA" id="ARBA00022786"/>
    </source>
</evidence>
<evidence type="ECO:0000313" key="16">
    <source>
        <dbReference type="EMBL" id="RDK47149.1"/>
    </source>
</evidence>
<keyword evidence="10 14" id="KW-1133">Transmembrane helix</keyword>
<feature type="region of interest" description="Disordered" evidence="13">
    <location>
        <begin position="92"/>
        <end position="136"/>
    </location>
</feature>
<keyword evidence="5 14" id="KW-0812">Transmembrane</keyword>
<keyword evidence="8" id="KW-0833">Ubl conjugation pathway</keyword>